<keyword evidence="4 6" id="KW-0472">Membrane</keyword>
<feature type="transmembrane region" description="Helical" evidence="6">
    <location>
        <begin position="425"/>
        <end position="453"/>
    </location>
</feature>
<protein>
    <recommendedName>
        <fullName evidence="7">Major facilitator superfamily (MFS) profile domain-containing protein</fullName>
    </recommendedName>
</protein>
<keyword evidence="9" id="KW-1185">Reference proteome</keyword>
<dbReference type="Pfam" id="PF07690">
    <property type="entry name" value="MFS_1"/>
    <property type="match status" value="1"/>
</dbReference>
<organism evidence="8 9">
    <name type="scientific">Catenulispora subtropica</name>
    <dbReference type="NCBI Taxonomy" id="450798"/>
    <lineage>
        <taxon>Bacteria</taxon>
        <taxon>Bacillati</taxon>
        <taxon>Actinomycetota</taxon>
        <taxon>Actinomycetes</taxon>
        <taxon>Catenulisporales</taxon>
        <taxon>Catenulisporaceae</taxon>
        <taxon>Catenulispora</taxon>
    </lineage>
</organism>
<feature type="transmembrane region" description="Helical" evidence="6">
    <location>
        <begin position="199"/>
        <end position="221"/>
    </location>
</feature>
<feature type="transmembrane region" description="Helical" evidence="6">
    <location>
        <begin position="142"/>
        <end position="161"/>
    </location>
</feature>
<feature type="transmembrane region" description="Helical" evidence="6">
    <location>
        <begin position="258"/>
        <end position="279"/>
    </location>
</feature>
<proteinExistence type="predicted"/>
<feature type="region of interest" description="Disordered" evidence="5">
    <location>
        <begin position="531"/>
        <end position="552"/>
    </location>
</feature>
<keyword evidence="3 6" id="KW-1133">Transmembrane helix</keyword>
<feature type="transmembrane region" description="Helical" evidence="6">
    <location>
        <begin position="75"/>
        <end position="99"/>
    </location>
</feature>
<dbReference type="CDD" id="cd17504">
    <property type="entry name" value="MFS_MMR_MDR_like"/>
    <property type="match status" value="1"/>
</dbReference>
<dbReference type="PANTHER" id="PTHR42718">
    <property type="entry name" value="MAJOR FACILITATOR SUPERFAMILY MULTIDRUG TRANSPORTER MFSC"/>
    <property type="match status" value="1"/>
</dbReference>
<keyword evidence="2 6" id="KW-0812">Transmembrane</keyword>
<reference evidence="9" key="1">
    <citation type="journal article" date="2019" name="Int. J. Syst. Evol. Microbiol.">
        <title>The Global Catalogue of Microorganisms (GCM) 10K type strain sequencing project: providing services to taxonomists for standard genome sequencing and annotation.</title>
        <authorList>
            <consortium name="The Broad Institute Genomics Platform"/>
            <consortium name="The Broad Institute Genome Sequencing Center for Infectious Disease"/>
            <person name="Wu L."/>
            <person name="Ma J."/>
        </authorList>
    </citation>
    <scope>NUCLEOTIDE SEQUENCE [LARGE SCALE GENOMIC DNA]</scope>
    <source>
        <strain evidence="9">JCM 16013</strain>
    </source>
</reference>
<feature type="transmembrane region" description="Helical" evidence="6">
    <location>
        <begin position="227"/>
        <end position="246"/>
    </location>
</feature>
<feature type="transmembrane region" description="Helical" evidence="6">
    <location>
        <begin position="498"/>
        <end position="521"/>
    </location>
</feature>
<accession>A0ABP5CVM6</accession>
<feature type="domain" description="Major facilitator superfamily (MFS) profile" evidence="7">
    <location>
        <begin position="76"/>
        <end position="525"/>
    </location>
</feature>
<comment type="subcellular location">
    <subcellularLocation>
        <location evidence="1">Cell membrane</location>
        <topology evidence="1">Multi-pass membrane protein</topology>
    </subcellularLocation>
</comment>
<dbReference type="SUPFAM" id="SSF103473">
    <property type="entry name" value="MFS general substrate transporter"/>
    <property type="match status" value="1"/>
</dbReference>
<name>A0ABP5CVM6_9ACTN</name>
<dbReference type="EMBL" id="BAAAQM010000015">
    <property type="protein sequence ID" value="GAA1969697.1"/>
    <property type="molecule type" value="Genomic_DNA"/>
</dbReference>
<feature type="transmembrane region" description="Helical" evidence="6">
    <location>
        <begin position="465"/>
        <end position="486"/>
    </location>
</feature>
<dbReference type="InterPro" id="IPR036259">
    <property type="entry name" value="MFS_trans_sf"/>
</dbReference>
<evidence type="ECO:0000256" key="4">
    <source>
        <dbReference type="ARBA" id="ARBA00023136"/>
    </source>
</evidence>
<dbReference type="PROSITE" id="PS50850">
    <property type="entry name" value="MFS"/>
    <property type="match status" value="1"/>
</dbReference>
<evidence type="ECO:0000313" key="9">
    <source>
        <dbReference type="Proteomes" id="UP001499854"/>
    </source>
</evidence>
<feature type="compositionally biased region" description="Pro residues" evidence="5">
    <location>
        <begin position="534"/>
        <end position="552"/>
    </location>
</feature>
<evidence type="ECO:0000256" key="2">
    <source>
        <dbReference type="ARBA" id="ARBA00022692"/>
    </source>
</evidence>
<feature type="transmembrane region" description="Helical" evidence="6">
    <location>
        <begin position="285"/>
        <end position="309"/>
    </location>
</feature>
<feature type="transmembrane region" description="Helical" evidence="6">
    <location>
        <begin position="369"/>
        <end position="387"/>
    </location>
</feature>
<evidence type="ECO:0000256" key="1">
    <source>
        <dbReference type="ARBA" id="ARBA00004651"/>
    </source>
</evidence>
<feature type="transmembrane region" description="Helical" evidence="6">
    <location>
        <begin position="329"/>
        <end position="349"/>
    </location>
</feature>
<evidence type="ECO:0000259" key="7">
    <source>
        <dbReference type="PROSITE" id="PS50850"/>
    </source>
</evidence>
<dbReference type="InterPro" id="IPR020846">
    <property type="entry name" value="MFS_dom"/>
</dbReference>
<feature type="transmembrane region" description="Helical" evidence="6">
    <location>
        <begin position="399"/>
        <end position="419"/>
    </location>
</feature>
<feature type="transmembrane region" description="Helical" evidence="6">
    <location>
        <begin position="167"/>
        <end position="187"/>
    </location>
</feature>
<evidence type="ECO:0000256" key="6">
    <source>
        <dbReference type="SAM" id="Phobius"/>
    </source>
</evidence>
<feature type="transmembrane region" description="Helical" evidence="6">
    <location>
        <begin position="111"/>
        <end position="130"/>
    </location>
</feature>
<dbReference type="Gene3D" id="1.20.1250.20">
    <property type="entry name" value="MFS general substrate transporter like domains"/>
    <property type="match status" value="2"/>
</dbReference>
<gene>
    <name evidence="8" type="ORF">GCM10009838_30490</name>
</gene>
<dbReference type="PANTHER" id="PTHR42718:SF35">
    <property type="entry name" value="BLL0718 PROTEIN"/>
    <property type="match status" value="1"/>
</dbReference>
<dbReference type="InterPro" id="IPR011701">
    <property type="entry name" value="MFS"/>
</dbReference>
<evidence type="ECO:0000256" key="3">
    <source>
        <dbReference type="ARBA" id="ARBA00022989"/>
    </source>
</evidence>
<comment type="caution">
    <text evidence="8">The sequence shown here is derived from an EMBL/GenBank/DDBJ whole genome shotgun (WGS) entry which is preliminary data.</text>
</comment>
<sequence length="552" mass="55758">MDVAAQQHALELDEVGALVHGAILRTIVHHAHRMYRAHHYVDAASNLSSPRAPAMSGGPTGSPGTAARPAPATHLVVAVLATAGIVASLMQTLIVPLIGELPTLLHTTASNASWAVTATLLAGAVTTPAVGRLGDLYGKRLMLLACTVPLVAGSVVCATGGSLASMVAGRGLQGMGMGLVPIGISALRDLVPAERLGSAIALISSSLGIGGALGLPLSAAIAEHASWHVLFWVSAVLSAAVGVLIWRIIPAVPPRATGGFDAVGAVGLGAGLICLLLGVSKGADWGWGAPTTLGLLVAAPVVFVLWGWWELRSDAPLVDLRVTARKQVLLTNAASVVVGFSMYAQSLIMPQLLQLPKATGYGLGQSMQAAGLWMAPAGLMMMLVSPLGAKLSARRGAKFTLTAGSLVIALGYGISAGLIGSTWTLLLVSCVINTGVALAYGAMPALIMAAVPMSETASANSFNTLMRSVGTSTSAAVMGIVLAHLTTDFGGRRLPSKTGFTTGLLIGCGVAAAAASIAATIPTRRQVLRETCPEPEPAPGPGPGPVPTPAEA</sequence>
<evidence type="ECO:0000313" key="8">
    <source>
        <dbReference type="EMBL" id="GAA1969697.1"/>
    </source>
</evidence>
<dbReference type="Proteomes" id="UP001499854">
    <property type="component" value="Unassembled WGS sequence"/>
</dbReference>
<evidence type="ECO:0000256" key="5">
    <source>
        <dbReference type="SAM" id="MobiDB-lite"/>
    </source>
</evidence>